<accession>A0A928W0T9</accession>
<sequence>MTSTQLAIETRFDKALVVAFGDELAGTDPILVPTSNPRFGDYQSNVAMSLTKRLKQAPRAIAQQII</sequence>
<dbReference type="GO" id="GO:0004814">
    <property type="term" value="F:arginine-tRNA ligase activity"/>
    <property type="evidence" value="ECO:0007669"/>
    <property type="project" value="InterPro"/>
</dbReference>
<keyword evidence="3" id="KW-1185">Reference proteome</keyword>
<evidence type="ECO:0000259" key="1">
    <source>
        <dbReference type="SMART" id="SM01016"/>
    </source>
</evidence>
<evidence type="ECO:0000313" key="2">
    <source>
        <dbReference type="EMBL" id="MBE9041205.1"/>
    </source>
</evidence>
<dbReference type="AlphaFoldDB" id="A0A928W0T9"/>
<proteinExistence type="predicted"/>
<dbReference type="GO" id="GO:0005737">
    <property type="term" value="C:cytoplasm"/>
    <property type="evidence" value="ECO:0007669"/>
    <property type="project" value="InterPro"/>
</dbReference>
<dbReference type="SUPFAM" id="SSF55190">
    <property type="entry name" value="Arginyl-tRNA synthetase (ArgRS), N-terminal 'additional' domain"/>
    <property type="match status" value="1"/>
</dbReference>
<comment type="caution">
    <text evidence="2">The sequence shown here is derived from an EMBL/GenBank/DDBJ whole genome shotgun (WGS) entry which is preliminary data.</text>
</comment>
<dbReference type="Pfam" id="PF03485">
    <property type="entry name" value="Arg_tRNA_synt_N"/>
    <property type="match status" value="1"/>
</dbReference>
<organism evidence="2 3">
    <name type="scientific">Zarconia navalis LEGE 11467</name>
    <dbReference type="NCBI Taxonomy" id="1828826"/>
    <lineage>
        <taxon>Bacteria</taxon>
        <taxon>Bacillati</taxon>
        <taxon>Cyanobacteriota</taxon>
        <taxon>Cyanophyceae</taxon>
        <taxon>Oscillatoriophycideae</taxon>
        <taxon>Oscillatoriales</taxon>
        <taxon>Oscillatoriales incertae sedis</taxon>
        <taxon>Zarconia</taxon>
        <taxon>Zarconia navalis</taxon>
    </lineage>
</organism>
<reference evidence="2" key="1">
    <citation type="submission" date="2020-10" db="EMBL/GenBank/DDBJ databases">
        <authorList>
            <person name="Castelo-Branco R."/>
            <person name="Eusebio N."/>
            <person name="Adriana R."/>
            <person name="Vieira A."/>
            <person name="Brugerolle De Fraissinette N."/>
            <person name="Rezende De Castro R."/>
            <person name="Schneider M.P."/>
            <person name="Vasconcelos V."/>
            <person name="Leao P.N."/>
        </authorList>
    </citation>
    <scope>NUCLEOTIDE SEQUENCE</scope>
    <source>
        <strain evidence="2">LEGE 11467</strain>
    </source>
</reference>
<dbReference type="EMBL" id="JADEXN010000164">
    <property type="protein sequence ID" value="MBE9041205.1"/>
    <property type="molecule type" value="Genomic_DNA"/>
</dbReference>
<dbReference type="GO" id="GO:0006420">
    <property type="term" value="P:arginyl-tRNA aminoacylation"/>
    <property type="evidence" value="ECO:0007669"/>
    <property type="project" value="InterPro"/>
</dbReference>
<dbReference type="InterPro" id="IPR036695">
    <property type="entry name" value="Arg-tRNA-synth_N_sf"/>
</dbReference>
<dbReference type="Gene3D" id="3.30.1360.70">
    <property type="entry name" value="Arginyl tRNA synthetase N-terminal domain"/>
    <property type="match status" value="1"/>
</dbReference>
<name>A0A928W0T9_9CYAN</name>
<feature type="domain" description="Arginyl tRNA synthetase N-terminal" evidence="1">
    <location>
        <begin position="6"/>
        <end position="66"/>
    </location>
</feature>
<dbReference type="GO" id="GO:0005524">
    <property type="term" value="F:ATP binding"/>
    <property type="evidence" value="ECO:0007669"/>
    <property type="project" value="InterPro"/>
</dbReference>
<gene>
    <name evidence="2" type="ORF">IQ235_10485</name>
</gene>
<dbReference type="InterPro" id="IPR005148">
    <property type="entry name" value="Arg-tRNA-synth_N"/>
</dbReference>
<keyword evidence="2" id="KW-0436">Ligase</keyword>
<protein>
    <submittedName>
        <fullName evidence="2">Arginine--tRNA ligase</fullName>
    </submittedName>
</protein>
<dbReference type="SMART" id="SM01016">
    <property type="entry name" value="Arg_tRNA_synt_N"/>
    <property type="match status" value="1"/>
</dbReference>
<dbReference type="Proteomes" id="UP000621799">
    <property type="component" value="Unassembled WGS sequence"/>
</dbReference>
<feature type="non-terminal residue" evidence="2">
    <location>
        <position position="66"/>
    </location>
</feature>
<evidence type="ECO:0000313" key="3">
    <source>
        <dbReference type="Proteomes" id="UP000621799"/>
    </source>
</evidence>